<evidence type="ECO:0000313" key="2">
    <source>
        <dbReference type="EMBL" id="MFD2871072.1"/>
    </source>
</evidence>
<gene>
    <name evidence="2" type="ORF">ACFS5N_01250</name>
</gene>
<dbReference type="Proteomes" id="UP001597557">
    <property type="component" value="Unassembled WGS sequence"/>
</dbReference>
<evidence type="ECO:0008006" key="4">
    <source>
        <dbReference type="Google" id="ProtNLM"/>
    </source>
</evidence>
<protein>
    <recommendedName>
        <fullName evidence="4">DUF3575 domain-containing protein</fullName>
    </recommendedName>
</protein>
<feature type="chain" id="PRO_5046676666" description="DUF3575 domain-containing protein" evidence="1">
    <location>
        <begin position="24"/>
        <end position="222"/>
    </location>
</feature>
<dbReference type="EMBL" id="JBHUPD010000001">
    <property type="protein sequence ID" value="MFD2871072.1"/>
    <property type="molecule type" value="Genomic_DNA"/>
</dbReference>
<feature type="signal peptide" evidence="1">
    <location>
        <begin position="1"/>
        <end position="23"/>
    </location>
</feature>
<accession>A0ABW5Y706</accession>
<keyword evidence="1" id="KW-0732">Signal</keyword>
<dbReference type="RefSeq" id="WP_377181391.1">
    <property type="nucleotide sequence ID" value="NZ_JBHUPD010000001.1"/>
</dbReference>
<name>A0ABW5Y706_9SPHI</name>
<proteinExistence type="predicted"/>
<sequence>MLNNNYKLFLLFLFILQADFALAQNKPDTHPNQIFVSPIRLIDPINPGIQIGYQRNYAEKWATVVEVARMTQITPDFYYADYKGWRYQLEQKYFLPNTDDLKFRTYVAVDLAYLNVNFNHNETFAADTGRNTPTYSEKVHVLKTRLAGNAKYGMQIALKRFVFDFAAGVGGVYRKVKYTGMSNPNAVYRYTGIDMNFDSEGSKPGDDLLPNVALDVRIMYTF</sequence>
<keyword evidence="3" id="KW-1185">Reference proteome</keyword>
<comment type="caution">
    <text evidence="2">The sequence shown here is derived from an EMBL/GenBank/DDBJ whole genome shotgun (WGS) entry which is preliminary data.</text>
</comment>
<evidence type="ECO:0000256" key="1">
    <source>
        <dbReference type="SAM" id="SignalP"/>
    </source>
</evidence>
<reference evidence="3" key="1">
    <citation type="journal article" date="2019" name="Int. J. Syst. Evol. Microbiol.">
        <title>The Global Catalogue of Microorganisms (GCM) 10K type strain sequencing project: providing services to taxonomists for standard genome sequencing and annotation.</title>
        <authorList>
            <consortium name="The Broad Institute Genomics Platform"/>
            <consortium name="The Broad Institute Genome Sequencing Center for Infectious Disease"/>
            <person name="Wu L."/>
            <person name="Ma J."/>
        </authorList>
    </citation>
    <scope>NUCLEOTIDE SEQUENCE [LARGE SCALE GENOMIC DNA]</scope>
    <source>
        <strain evidence="3">KCTC 22437</strain>
    </source>
</reference>
<evidence type="ECO:0000313" key="3">
    <source>
        <dbReference type="Proteomes" id="UP001597557"/>
    </source>
</evidence>
<organism evidence="2 3">
    <name type="scientific">Mucilaginibacter ximonensis</name>
    <dbReference type="NCBI Taxonomy" id="538021"/>
    <lineage>
        <taxon>Bacteria</taxon>
        <taxon>Pseudomonadati</taxon>
        <taxon>Bacteroidota</taxon>
        <taxon>Sphingobacteriia</taxon>
        <taxon>Sphingobacteriales</taxon>
        <taxon>Sphingobacteriaceae</taxon>
        <taxon>Mucilaginibacter</taxon>
    </lineage>
</organism>